<feature type="signal peptide" evidence="2">
    <location>
        <begin position="1"/>
        <end position="24"/>
    </location>
</feature>
<dbReference type="PANTHER" id="PTHR10579:SF43">
    <property type="entry name" value="ZINC FINGER (C3HC4-TYPE RING FINGER) FAMILY PROTEIN"/>
    <property type="match status" value="1"/>
</dbReference>
<evidence type="ECO:0000313" key="5">
    <source>
        <dbReference type="Proteomes" id="UP000295375"/>
    </source>
</evidence>
<dbReference type="SUPFAM" id="SSF53300">
    <property type="entry name" value="vWA-like"/>
    <property type="match status" value="1"/>
</dbReference>
<organism evidence="4 5">
    <name type="scientific">Permianibacter aggregans</name>
    <dbReference type="NCBI Taxonomy" id="1510150"/>
    <lineage>
        <taxon>Bacteria</taxon>
        <taxon>Pseudomonadati</taxon>
        <taxon>Pseudomonadota</taxon>
        <taxon>Gammaproteobacteria</taxon>
        <taxon>Pseudomonadales</taxon>
        <taxon>Pseudomonadaceae</taxon>
        <taxon>Permianibacter</taxon>
    </lineage>
</organism>
<dbReference type="Pfam" id="PF00092">
    <property type="entry name" value="VWA"/>
    <property type="match status" value="1"/>
</dbReference>
<name>A0A4R6UUW9_9GAMM</name>
<dbReference type="InterPro" id="IPR051266">
    <property type="entry name" value="CLCR"/>
</dbReference>
<dbReference type="PROSITE" id="PS50234">
    <property type="entry name" value="VWFA"/>
    <property type="match status" value="1"/>
</dbReference>
<dbReference type="InterPro" id="IPR022156">
    <property type="entry name" value="Uncharacterised_YfbK_N"/>
</dbReference>
<accession>A0A4R6UUW9</accession>
<evidence type="ECO:0000259" key="3">
    <source>
        <dbReference type="PROSITE" id="PS50234"/>
    </source>
</evidence>
<evidence type="ECO:0000256" key="2">
    <source>
        <dbReference type="SAM" id="SignalP"/>
    </source>
</evidence>
<feature type="region of interest" description="Disordered" evidence="1">
    <location>
        <begin position="30"/>
        <end position="52"/>
    </location>
</feature>
<dbReference type="RefSeq" id="WP_133589603.1">
    <property type="nucleotide sequence ID" value="NZ_CP037953.1"/>
</dbReference>
<sequence>MKPTTLPARTALASALLSALLLSACHTTGNGEADKQTAEQQTAEPQKNPANAVEFERLPETSWMVDEPVAEDKAERIEVTGSHVRGRDNPQKTREILAAERRAEAAQQSVAAPAPLSMTAPAARMAPPYYAPPPPEQNRENYLHAGDNPVKAVAQEPVSTFALDVDTGAYSNVRRYLRQGDLPPKDAVRVEELINYFEYQDAPAERGHPFALQTELSVSPWQPENYLLRVRIKATDMQVGALPPVNLVFLVDVSGSMQDQDKLPLVQSSLRALVNELRPQDTISLVVYAGRTQVELPATSGKNKAEILAAIDRLTAGGSTAGGAAIELAYAQAMSAFKPNGINRILLATDGDFNVGITDIKQLKTMVEQKRESGITLTTLGFGQGNYNDALMEQIADVGNGNYAYIDSADEARKVLITEMSSTFAVVAKDAKIQIEFNPGVIAEYRLIGYENRMLNEADFNNDKIDAGDVGAGKSVTALYELTPVGASRLIEPRRYQGNEVKATKEVKTEELAFLRVRYKPSANAASVLLEKPILQRELKKDLNATSADFRFSVAVAGFGQLLRGGSYTRQWQMNDSIALAKAAKGQDNHGYRAEFIRLAEIAGGLLPQRPVMEINREVSAVSAE</sequence>
<feature type="chain" id="PRO_5020839054" evidence="2">
    <location>
        <begin position="25"/>
        <end position="625"/>
    </location>
</feature>
<dbReference type="InterPro" id="IPR036465">
    <property type="entry name" value="vWFA_dom_sf"/>
</dbReference>
<dbReference type="OrthoDB" id="9805121at2"/>
<proteinExistence type="predicted"/>
<comment type="caution">
    <text evidence="4">The sequence shown here is derived from an EMBL/GenBank/DDBJ whole genome shotgun (WGS) entry which is preliminary data.</text>
</comment>
<dbReference type="Proteomes" id="UP000295375">
    <property type="component" value="Unassembled WGS sequence"/>
</dbReference>
<dbReference type="PANTHER" id="PTHR10579">
    <property type="entry name" value="CALCIUM-ACTIVATED CHLORIDE CHANNEL REGULATOR"/>
    <property type="match status" value="1"/>
</dbReference>
<dbReference type="PROSITE" id="PS51257">
    <property type="entry name" value="PROKAR_LIPOPROTEIN"/>
    <property type="match status" value="1"/>
</dbReference>
<gene>
    <name evidence="4" type="ORF">EV696_105169</name>
</gene>
<keyword evidence="2" id="KW-0732">Signal</keyword>
<keyword evidence="5" id="KW-1185">Reference proteome</keyword>
<reference evidence="4 5" key="1">
    <citation type="submission" date="2019-03" db="EMBL/GenBank/DDBJ databases">
        <title>Genomic Encyclopedia of Type Strains, Phase IV (KMG-IV): sequencing the most valuable type-strain genomes for metagenomic binning, comparative biology and taxonomic classification.</title>
        <authorList>
            <person name="Goeker M."/>
        </authorList>
    </citation>
    <scope>NUCLEOTIDE SEQUENCE [LARGE SCALE GENOMIC DNA]</scope>
    <source>
        <strain evidence="4 5">DSM 103792</strain>
    </source>
</reference>
<feature type="compositionally biased region" description="Polar residues" evidence="1">
    <location>
        <begin position="38"/>
        <end position="49"/>
    </location>
</feature>
<dbReference type="Pfam" id="PF12450">
    <property type="entry name" value="vWF_A"/>
    <property type="match status" value="1"/>
</dbReference>
<dbReference type="Pfam" id="PF12034">
    <property type="entry name" value="YfbK_C"/>
    <property type="match status" value="1"/>
</dbReference>
<dbReference type="InterPro" id="IPR002035">
    <property type="entry name" value="VWF_A"/>
</dbReference>
<dbReference type="EMBL" id="SNYM01000005">
    <property type="protein sequence ID" value="TDQ49195.1"/>
    <property type="molecule type" value="Genomic_DNA"/>
</dbReference>
<protein>
    <submittedName>
        <fullName evidence="4">Ca-activated chloride channel family protein</fullName>
    </submittedName>
</protein>
<feature type="domain" description="VWFA" evidence="3">
    <location>
        <begin position="246"/>
        <end position="424"/>
    </location>
</feature>
<dbReference type="AlphaFoldDB" id="A0A4R6UUW9"/>
<dbReference type="Gene3D" id="3.40.50.410">
    <property type="entry name" value="von Willebrand factor, type A domain"/>
    <property type="match status" value="1"/>
</dbReference>
<dbReference type="SMART" id="SM00327">
    <property type="entry name" value="VWA"/>
    <property type="match status" value="1"/>
</dbReference>
<dbReference type="InterPro" id="IPR021908">
    <property type="entry name" value="YfbK_C"/>
</dbReference>
<evidence type="ECO:0000256" key="1">
    <source>
        <dbReference type="SAM" id="MobiDB-lite"/>
    </source>
</evidence>
<dbReference type="CDD" id="cd01465">
    <property type="entry name" value="vWA_subgroup"/>
    <property type="match status" value="1"/>
</dbReference>
<evidence type="ECO:0000313" key="4">
    <source>
        <dbReference type="EMBL" id="TDQ49195.1"/>
    </source>
</evidence>